<dbReference type="Proteomes" id="UP000236724">
    <property type="component" value="Unassembled WGS sequence"/>
</dbReference>
<dbReference type="EMBL" id="FMSV02000109">
    <property type="protein sequence ID" value="SEH04784.1"/>
    <property type="molecule type" value="Genomic_DNA"/>
</dbReference>
<name>A0A1H6F6Y6_9GAMM</name>
<sequence>MTKRLILLFIAAGGISIFFLMPPYSYAASNYAVLPLSIEVQKTDLHTFLTPADETFNQELLRYENAKDIKFHILGNESPVGYNNAEDPLPPILGQKDLLKERLNSLMGNQYKGIIFGHIWQEFDTIYFVVRIYSGNNADYQFRKLLVDVADLNQGIIITLKALLDGYFKEDDSQPQIPDDTPASIRNELNTKNERIRDELNQIRINRAIADIDGFADEYVSVVPEKTTPPHPIDNSNNRNDFFNAEIFQIASELDSLELSDIYKLAYNQDLYLYPFDSPSYFPDKKDRRIHTEAIKKVLQDNPRMSKNQLQTQLANGRNNSNSPYSLTDQKPEILFKTSCYMRSLISKPFEPHNQSKTYKLCFDPSFLLPPGFDCKNNNGKIISSPKFFPRNYNAAKLEIADLNQRSSILWDIPTIEELLVLVSHNKELLFPKVQKIGESLTFWSRTSTMDGRSLWVVTMLHRKINAGVVGYAPYIEAKDKNTNDTAYLLPIAKEVCTGQSH</sequence>
<evidence type="ECO:0000313" key="3">
    <source>
        <dbReference type="Proteomes" id="UP000236724"/>
    </source>
</evidence>
<evidence type="ECO:0000256" key="1">
    <source>
        <dbReference type="SAM" id="MobiDB-lite"/>
    </source>
</evidence>
<protein>
    <submittedName>
        <fullName evidence="2">Uncharacterized protein</fullName>
    </submittedName>
</protein>
<dbReference type="AlphaFoldDB" id="A0A1H6F6Y6"/>
<reference evidence="2 3" key="1">
    <citation type="submission" date="2016-10" db="EMBL/GenBank/DDBJ databases">
        <authorList>
            <person name="de Groot N.N."/>
        </authorList>
    </citation>
    <scope>NUCLEOTIDE SEQUENCE [LARGE SCALE GENOMIC DNA]</scope>
    <source>
        <strain evidence="2">MBHS1</strain>
    </source>
</reference>
<keyword evidence="3" id="KW-1185">Reference proteome</keyword>
<feature type="region of interest" description="Disordered" evidence="1">
    <location>
        <begin position="303"/>
        <end position="327"/>
    </location>
</feature>
<gene>
    <name evidence="2" type="ORF">MBHS_00636</name>
</gene>
<evidence type="ECO:0000313" key="2">
    <source>
        <dbReference type="EMBL" id="SEH04784.1"/>
    </source>
</evidence>
<accession>A0A1H6F6Y6</accession>
<organism evidence="2 3">
    <name type="scientific">Candidatus Venteria ishoeyi</name>
    <dbReference type="NCBI Taxonomy" id="1899563"/>
    <lineage>
        <taxon>Bacteria</taxon>
        <taxon>Pseudomonadati</taxon>
        <taxon>Pseudomonadota</taxon>
        <taxon>Gammaproteobacteria</taxon>
        <taxon>Thiotrichales</taxon>
        <taxon>Thiotrichaceae</taxon>
        <taxon>Venteria</taxon>
    </lineage>
</organism>
<proteinExistence type="predicted"/>